<feature type="compositionally biased region" description="Low complexity" evidence="1">
    <location>
        <begin position="526"/>
        <end position="539"/>
    </location>
</feature>
<reference evidence="2" key="1">
    <citation type="submission" date="2021-01" db="UniProtKB">
        <authorList>
            <consortium name="EnsemblMetazoa"/>
        </authorList>
    </citation>
    <scope>IDENTIFICATION</scope>
</reference>
<feature type="compositionally biased region" description="Acidic residues" evidence="1">
    <location>
        <begin position="56"/>
        <end position="66"/>
    </location>
</feature>
<dbReference type="AlphaFoldDB" id="A0A7M7H8E8"/>
<feature type="compositionally biased region" description="Basic and acidic residues" evidence="1">
    <location>
        <begin position="371"/>
        <end position="381"/>
    </location>
</feature>
<sequence>MLPKVTKTPETSSKTSDSELKIIDKEAGKSIGLKFNVEDIKFAESLNRKRKKDESSDLESNNEQENTEQKRIRKNEDDVKSLSSKMDYKCNEKNNVESNSKTKMQSESFFVISKISNINNCNESVDASSRRVQKTFTLQRTKTKKCDETLELKSSEQNQSANFKNTLCDRAKKEVITRTELKFKPKRRRVISSDSETNVEEINESVVHEFQTKDNNINVISKFEEHIPEEKFNDKLHSKSASSSEHKLSESDTLESLISKSDSEPKVIEDDEDWNYKPKLIKSQNSIKSSSIVEKNGKSSESDSEIVKVVSSKASNSESEKVDDSQKFYRKKAQKSVVKKQSEKLGSDSIEVFSDKPEEVNKIIKLKVNEKLETSEFHSTEEDSSNSSDSKSNKVNETSYNHKPQTRQSHNNSIQLSKTNIDRVQKISESDSVRIDSSSNSETEDVTVSNDSPKQGSRDKSYPVLTSDLDKKLSESESDSIEVASSKYSDSETEEINQNTLNFNSQRRKSQRAKSKSDWELESSESDSINVASSKASNSESEEINRNTPNYSSRRQKSQKANNKVDRKQKIPKSDSKVDRSKASPDSKVDRSKASDSESDSKVDNSKASDSESDEINRNTPNYSTRRQKSQKANTKVDRKQKISESDSKVDRSKVSDSESDSKVDSSKASDSESDSKVDSSKASDSESDSKVDSSKASDSESDSKVDSSKASDSESEEIDKNSFNCNSQKRKSLQHESPSTLINNLNKQQTEPESSSSKHLVSECEKVDTNVSSSKSKSPKQKRKLRNSESDTIDVINAEVSDFEPKTVNKNNSNLKSPRIKSQVDLRSTKQKKEKLTFLNAFLKKHVTEDKVSETSDVSDFVLELDDEDDCNIKEIDLEEEEDKEEIGKSYADRISYWPTNQELKKLKSIHIKLQHDAPPQHNIEKSSGTRILSKEEKQEFEKYTKLKKGAFSKYEDQILKRNWRNFCKLYDWDINNPKPFLHMKYKNKEFFLCRRQDRMKFVQFLANGLLDRSLYSVYQRFRVIFEPHKVMRYKPEEDRVILDFMYKNQIKENETFVTSRDRRFADLALILKRTRASVWRRYQVLQKKQRKRNKRRDSNNLSDSY</sequence>
<feature type="compositionally biased region" description="Basic and acidic residues" evidence="1">
    <location>
        <begin position="318"/>
        <end position="327"/>
    </location>
</feature>
<accession>A0A7M7H8E8</accession>
<feature type="region of interest" description="Disordered" evidence="1">
    <location>
        <begin position="232"/>
        <end position="271"/>
    </location>
</feature>
<feature type="compositionally biased region" description="Basic and acidic residues" evidence="1">
    <location>
        <begin position="420"/>
        <end position="434"/>
    </location>
</feature>
<feature type="region of interest" description="Disordered" evidence="1">
    <location>
        <begin position="371"/>
        <end position="792"/>
    </location>
</feature>
<dbReference type="RefSeq" id="XP_008210916.1">
    <property type="nucleotide sequence ID" value="XM_008212694.4"/>
</dbReference>
<feature type="region of interest" description="Disordered" evidence="1">
    <location>
        <begin position="1"/>
        <end position="23"/>
    </location>
</feature>
<dbReference type="Proteomes" id="UP000002358">
    <property type="component" value="Chromosome 1"/>
</dbReference>
<protein>
    <submittedName>
        <fullName evidence="2">Uncharacterized protein</fullName>
    </submittedName>
</protein>
<dbReference type="InParanoid" id="A0A7M7H8E8"/>
<dbReference type="KEGG" id="nvi:100121246"/>
<feature type="compositionally biased region" description="Polar residues" evidence="1">
    <location>
        <begin position="496"/>
        <end position="505"/>
    </location>
</feature>
<feature type="compositionally biased region" description="Polar residues" evidence="1">
    <location>
        <begin position="446"/>
        <end position="455"/>
    </location>
</feature>
<name>A0A7M7H8E8_NASVI</name>
<feature type="region of interest" description="Disordered" evidence="1">
    <location>
        <begin position="46"/>
        <end position="100"/>
    </location>
</feature>
<evidence type="ECO:0000313" key="3">
    <source>
        <dbReference type="Proteomes" id="UP000002358"/>
    </source>
</evidence>
<feature type="compositionally biased region" description="Basic residues" evidence="1">
    <location>
        <begin position="328"/>
        <end position="338"/>
    </location>
</feature>
<evidence type="ECO:0000313" key="2">
    <source>
        <dbReference type="EnsemblMetazoa" id="XP_008210916"/>
    </source>
</evidence>
<proteinExistence type="predicted"/>
<evidence type="ECO:0000256" key="1">
    <source>
        <dbReference type="SAM" id="MobiDB-lite"/>
    </source>
</evidence>
<dbReference type="OrthoDB" id="5812619at2759"/>
<feature type="compositionally biased region" description="Polar residues" evidence="1">
    <location>
        <begin position="395"/>
        <end position="419"/>
    </location>
</feature>
<feature type="region of interest" description="Disordered" evidence="1">
    <location>
        <begin position="287"/>
        <end position="353"/>
    </location>
</feature>
<feature type="compositionally biased region" description="Basic and acidic residues" evidence="1">
    <location>
        <begin position="635"/>
        <end position="713"/>
    </location>
</feature>
<keyword evidence="3" id="KW-1185">Reference proteome</keyword>
<feature type="compositionally biased region" description="Basic and acidic residues" evidence="1">
    <location>
        <begin position="67"/>
        <end position="95"/>
    </location>
</feature>
<organism evidence="2 3">
    <name type="scientific">Nasonia vitripennis</name>
    <name type="common">Parasitic wasp</name>
    <dbReference type="NCBI Taxonomy" id="7425"/>
    <lineage>
        <taxon>Eukaryota</taxon>
        <taxon>Metazoa</taxon>
        <taxon>Ecdysozoa</taxon>
        <taxon>Arthropoda</taxon>
        <taxon>Hexapoda</taxon>
        <taxon>Insecta</taxon>
        <taxon>Pterygota</taxon>
        <taxon>Neoptera</taxon>
        <taxon>Endopterygota</taxon>
        <taxon>Hymenoptera</taxon>
        <taxon>Apocrita</taxon>
        <taxon>Proctotrupomorpha</taxon>
        <taxon>Chalcidoidea</taxon>
        <taxon>Pteromalidae</taxon>
        <taxon>Pteromalinae</taxon>
        <taxon>Nasonia</taxon>
    </lineage>
</organism>
<dbReference type="GeneID" id="100121246"/>
<feature type="compositionally biased region" description="Polar residues" evidence="1">
    <location>
        <begin position="736"/>
        <end position="760"/>
    </location>
</feature>
<feature type="compositionally biased region" description="Basic and acidic residues" evidence="1">
    <location>
        <begin position="563"/>
        <end position="610"/>
    </location>
</feature>
<dbReference type="EnsemblMetazoa" id="XM_008212694">
    <property type="protein sequence ID" value="XP_008210916"/>
    <property type="gene ID" value="LOC100121246"/>
</dbReference>